<gene>
    <name evidence="2" type="ORF">Poli38472_002743</name>
</gene>
<name>A0A8K1CI27_PYTOL</name>
<keyword evidence="1" id="KW-0472">Membrane</keyword>
<dbReference type="GO" id="GO:0016020">
    <property type="term" value="C:membrane"/>
    <property type="evidence" value="ECO:0007669"/>
    <property type="project" value="TreeGrafter"/>
</dbReference>
<keyword evidence="1" id="KW-1133">Transmembrane helix</keyword>
<evidence type="ECO:0000256" key="1">
    <source>
        <dbReference type="SAM" id="Phobius"/>
    </source>
</evidence>
<dbReference type="AlphaFoldDB" id="A0A8K1CI27"/>
<reference evidence="2" key="1">
    <citation type="submission" date="2019-03" db="EMBL/GenBank/DDBJ databases">
        <title>Long read genome sequence of the mycoparasitic Pythium oligandrum ATCC 38472 isolated from sugarbeet rhizosphere.</title>
        <authorList>
            <person name="Gaulin E."/>
        </authorList>
    </citation>
    <scope>NUCLEOTIDE SEQUENCE</scope>
    <source>
        <strain evidence="2">ATCC 38472_TT</strain>
    </source>
</reference>
<keyword evidence="3" id="KW-1185">Reference proteome</keyword>
<dbReference type="PANTHER" id="PTHR32251">
    <property type="entry name" value="3-OXO-5-ALPHA-STEROID 4-DEHYDROGENASE"/>
    <property type="match status" value="1"/>
</dbReference>
<dbReference type="Proteomes" id="UP000794436">
    <property type="component" value="Unassembled WGS sequence"/>
</dbReference>
<dbReference type="PANTHER" id="PTHR32251:SF23">
    <property type="entry name" value="3-OXO-5-ALPHA-STEROID 4-DEHYDROGENASE (DUF1295)"/>
    <property type="match status" value="1"/>
</dbReference>
<dbReference type="PROSITE" id="PS50244">
    <property type="entry name" value="S5A_REDUCTASE"/>
    <property type="match status" value="1"/>
</dbReference>
<dbReference type="Pfam" id="PF06966">
    <property type="entry name" value="DUF1295"/>
    <property type="match status" value="1"/>
</dbReference>
<accession>A0A8K1CI27</accession>
<evidence type="ECO:0000313" key="2">
    <source>
        <dbReference type="EMBL" id="TMW63802.1"/>
    </source>
</evidence>
<proteinExistence type="predicted"/>
<feature type="transmembrane region" description="Helical" evidence="1">
    <location>
        <begin position="30"/>
        <end position="54"/>
    </location>
</feature>
<keyword evidence="1" id="KW-0812">Transmembrane</keyword>
<dbReference type="InterPro" id="IPR010721">
    <property type="entry name" value="UstE-like"/>
</dbReference>
<sequence>MAAAIVDWQLAYAHVESAVRESVSEFPLPYATASAFGVCLQLLWAITFATWLASIITLNYSHIDRLWSITPFLYVWHFAYRAYLDDGAQWNDRLVLMGVLTTAWGVRLSYNFGRKGGYNLKEEDYRWAVLRETMHPILFQILNAVHITLFQHVLLFLTVFPAYVAYVFRSTPLNQVDYLATGLFLAALTLETVADQQQWVFYQTKHALLAKKATLTGDYKVGFNRSGMFAYSRHPNYVGELSVWCAFYVFSVACTSVTWNPSIIGAVLLILLIHSSTDFTESITLGKYPEYKTYQQQVSRLVPWFPAKATKDRIE</sequence>
<organism evidence="2 3">
    <name type="scientific">Pythium oligandrum</name>
    <name type="common">Mycoparasitic fungus</name>
    <dbReference type="NCBI Taxonomy" id="41045"/>
    <lineage>
        <taxon>Eukaryota</taxon>
        <taxon>Sar</taxon>
        <taxon>Stramenopiles</taxon>
        <taxon>Oomycota</taxon>
        <taxon>Peronosporomycetes</taxon>
        <taxon>Pythiales</taxon>
        <taxon>Pythiaceae</taxon>
        <taxon>Pythium</taxon>
    </lineage>
</organism>
<feature type="transmembrane region" description="Helical" evidence="1">
    <location>
        <begin position="141"/>
        <end position="168"/>
    </location>
</feature>
<dbReference type="EMBL" id="SPLM01000072">
    <property type="protein sequence ID" value="TMW63802.1"/>
    <property type="molecule type" value="Genomic_DNA"/>
</dbReference>
<dbReference type="OrthoDB" id="201504at2759"/>
<protein>
    <recommendedName>
        <fullName evidence="4">Steroid 5-alpha reductase C-terminal domain-containing protein</fullName>
    </recommendedName>
</protein>
<dbReference type="Gene3D" id="1.20.120.1630">
    <property type="match status" value="1"/>
</dbReference>
<comment type="caution">
    <text evidence="2">The sequence shown here is derived from an EMBL/GenBank/DDBJ whole genome shotgun (WGS) entry which is preliminary data.</text>
</comment>
<evidence type="ECO:0000313" key="3">
    <source>
        <dbReference type="Proteomes" id="UP000794436"/>
    </source>
</evidence>
<evidence type="ECO:0008006" key="4">
    <source>
        <dbReference type="Google" id="ProtNLM"/>
    </source>
</evidence>